<evidence type="ECO:0000259" key="14">
    <source>
        <dbReference type="PROSITE" id="PS51294"/>
    </source>
</evidence>
<dbReference type="PANTHER" id="PTHR43874">
    <property type="entry name" value="TWO-COMPONENT RESPONSE REGULATOR"/>
    <property type="match status" value="1"/>
</dbReference>
<evidence type="ECO:0000256" key="5">
    <source>
        <dbReference type="ARBA" id="ARBA00023012"/>
    </source>
</evidence>
<evidence type="ECO:0000256" key="8">
    <source>
        <dbReference type="ARBA" id="ARBA00023159"/>
    </source>
</evidence>
<keyword evidence="6" id="KW-0805">Transcription regulation</keyword>
<dbReference type="Proteomes" id="UP000436088">
    <property type="component" value="Unassembled WGS sequence"/>
</dbReference>
<evidence type="ECO:0000256" key="10">
    <source>
        <dbReference type="ARBA" id="ARBA00023242"/>
    </source>
</evidence>
<comment type="caution">
    <text evidence="15">The sequence shown here is derived from an EMBL/GenBank/DDBJ whole genome shotgun (WGS) entry which is preliminary data.</text>
</comment>
<dbReference type="InterPro" id="IPR045279">
    <property type="entry name" value="ARR-like"/>
</dbReference>
<keyword evidence="7" id="KW-0238">DNA-binding</keyword>
<dbReference type="Pfam" id="PF00072">
    <property type="entry name" value="Response_reg"/>
    <property type="match status" value="1"/>
</dbReference>
<evidence type="ECO:0000256" key="3">
    <source>
        <dbReference type="ARBA" id="ARBA00022553"/>
    </source>
</evidence>
<evidence type="ECO:0000259" key="13">
    <source>
        <dbReference type="PROSITE" id="PS50110"/>
    </source>
</evidence>
<evidence type="ECO:0000256" key="1">
    <source>
        <dbReference type="ARBA" id="ARBA00004123"/>
    </source>
</evidence>
<dbReference type="SUPFAM" id="SSF46689">
    <property type="entry name" value="Homeodomain-like"/>
    <property type="match status" value="1"/>
</dbReference>
<dbReference type="GO" id="GO:0009736">
    <property type="term" value="P:cytokinin-activated signaling pathway"/>
    <property type="evidence" value="ECO:0007669"/>
    <property type="project" value="UniProtKB-KW"/>
</dbReference>
<dbReference type="PROSITE" id="PS50110">
    <property type="entry name" value="RESPONSE_REGULATORY"/>
    <property type="match status" value="1"/>
</dbReference>
<evidence type="ECO:0000256" key="12">
    <source>
        <dbReference type="SAM" id="MobiDB-lite"/>
    </source>
</evidence>
<dbReference type="Pfam" id="PF00249">
    <property type="entry name" value="Myb_DNA-binding"/>
    <property type="match status" value="1"/>
</dbReference>
<keyword evidence="4" id="KW-0932">Cytokinin signaling pathway</keyword>
<dbReference type="InterPro" id="IPR001005">
    <property type="entry name" value="SANT/Myb"/>
</dbReference>
<accession>A0A6A3CNJ6</accession>
<keyword evidence="5" id="KW-0902">Two-component regulatory system</keyword>
<feature type="modified residue" description="4-aspartylphosphate" evidence="11">
    <location>
        <position position="166"/>
    </location>
</feature>
<dbReference type="SUPFAM" id="SSF52172">
    <property type="entry name" value="CheY-like"/>
    <property type="match status" value="1"/>
</dbReference>
<evidence type="ECO:0000313" key="15">
    <source>
        <dbReference type="EMBL" id="KAE8730074.1"/>
    </source>
</evidence>
<proteinExistence type="inferred from homology"/>
<dbReference type="GO" id="GO:0005634">
    <property type="term" value="C:nucleus"/>
    <property type="evidence" value="ECO:0007669"/>
    <property type="project" value="UniProtKB-SubCell"/>
</dbReference>
<feature type="region of interest" description="Disordered" evidence="12">
    <location>
        <begin position="244"/>
        <end position="299"/>
    </location>
</feature>
<gene>
    <name evidence="15" type="ORF">F3Y22_tig00003041pilonHSYRG00752</name>
</gene>
<feature type="compositionally biased region" description="Acidic residues" evidence="12">
    <location>
        <begin position="284"/>
        <end position="294"/>
    </location>
</feature>
<dbReference type="EMBL" id="VEPZ02000209">
    <property type="protein sequence ID" value="KAE8730074.1"/>
    <property type="molecule type" value="Genomic_DNA"/>
</dbReference>
<comment type="subcellular location">
    <subcellularLocation>
        <location evidence="1">Nucleus</location>
    </subcellularLocation>
</comment>
<dbReference type="SMART" id="SM00448">
    <property type="entry name" value="REC"/>
    <property type="match status" value="1"/>
</dbReference>
<evidence type="ECO:0000256" key="7">
    <source>
        <dbReference type="ARBA" id="ARBA00023125"/>
    </source>
</evidence>
<dbReference type="NCBIfam" id="TIGR01557">
    <property type="entry name" value="myb_SHAQKYF"/>
    <property type="match status" value="1"/>
</dbReference>
<organism evidence="15 16">
    <name type="scientific">Hibiscus syriacus</name>
    <name type="common">Rose of Sharon</name>
    <dbReference type="NCBI Taxonomy" id="106335"/>
    <lineage>
        <taxon>Eukaryota</taxon>
        <taxon>Viridiplantae</taxon>
        <taxon>Streptophyta</taxon>
        <taxon>Embryophyta</taxon>
        <taxon>Tracheophyta</taxon>
        <taxon>Spermatophyta</taxon>
        <taxon>Magnoliopsida</taxon>
        <taxon>eudicotyledons</taxon>
        <taxon>Gunneridae</taxon>
        <taxon>Pentapetalae</taxon>
        <taxon>rosids</taxon>
        <taxon>malvids</taxon>
        <taxon>Malvales</taxon>
        <taxon>Malvaceae</taxon>
        <taxon>Malvoideae</taxon>
        <taxon>Hibiscus</taxon>
    </lineage>
</organism>
<evidence type="ECO:0000256" key="9">
    <source>
        <dbReference type="ARBA" id="ARBA00023163"/>
    </source>
</evidence>
<feature type="domain" description="HTH myb-type" evidence="14">
    <location>
        <begin position="297"/>
        <end position="356"/>
    </location>
</feature>
<keyword evidence="8" id="KW-0010">Activator</keyword>
<evidence type="ECO:0000256" key="6">
    <source>
        <dbReference type="ARBA" id="ARBA00023015"/>
    </source>
</evidence>
<dbReference type="Gene3D" id="3.40.50.2300">
    <property type="match status" value="1"/>
</dbReference>
<feature type="compositionally biased region" description="Basic and acidic residues" evidence="12">
    <location>
        <begin position="244"/>
        <end position="257"/>
    </location>
</feature>
<dbReference type="Gene3D" id="1.10.10.60">
    <property type="entry name" value="Homeodomain-like"/>
    <property type="match status" value="1"/>
</dbReference>
<sequence length="827" mass="89728">MLATGGHLMLSTPITAGHHPRLPEIEKLPQIKTFDVLYLISNPFGPKRLSLSLDLDFYSRCFDSPVKRGTPKVAMQRVMQSNVSTSAATTSCDGGFTSCKAEEVMISDQFPAGLRVLVVDDDFTCLRILEQMLRRCHYIVTTCSQAKVALNLLRERKGCFDVILSDVYMPDVDGYKLLEHVGLEMDLPVIMMSADGRTSAVMKGIRHGACDYLIKPIREEELKNIWQHVVRKKWNENKELEHSGSLDDADLNKRGNDDAEYDSSVNDATAASLKPQKKRSNTKEEDDGEIDNDDPSTSKKPRLVWSVELHQQFVSAVNQLGVDKAVPKRILELMNVPGLTRENVASHLQVCRARALPPCSSSVKNAQAGSRMIDSLLVSEEMFTLAVVVPRPLQQLVGKALNLSWIVLLLVSPSPGVQIVNLASTGDSVTLALFVTVLKFRLYLKRISGVAQQGAISTPLCGPVEPNVKIGSLGRFNIQVLAASGQIPPQTLVALQAEPLGRSTGNLVMAMDQPALLQASLQWPKCIKVDHGITFVQPFVKCESSSSIHFPQSFAPVEDVTSGFKAWLSNNIPTAGPGNNGGLSSQNGNMLIDLLQQQLQKPQQQSTVPELRCSINVQPSCHVAPSQSSASFQAVNNPVSVTQNGSFSRTAVIDYNLLPYQSNCSSLITGQVSNVNVQSTGVLSGYIPPASVSPSVSSCSVNADNCASQQVQTSSMTFKASRNLPGFVRSTSNVHDPNGSTKPGDLLDQAPFNNLGYINKGTCLPARFAVDGFQSSLSSSSHGKVLCENIGTRVKQEPNMELGDKAKVGIQMLQHFPPHDLLSVSTE</sequence>
<keyword evidence="16" id="KW-1185">Reference proteome</keyword>
<evidence type="ECO:0000256" key="4">
    <source>
        <dbReference type="ARBA" id="ARBA00022864"/>
    </source>
</evidence>
<evidence type="ECO:0000313" key="16">
    <source>
        <dbReference type="Proteomes" id="UP000436088"/>
    </source>
</evidence>
<dbReference type="GO" id="GO:0003677">
    <property type="term" value="F:DNA binding"/>
    <property type="evidence" value="ECO:0007669"/>
    <property type="project" value="UniProtKB-KW"/>
</dbReference>
<dbReference type="FunFam" id="1.10.10.60:FF:000007">
    <property type="entry name" value="Two-component response regulator"/>
    <property type="match status" value="1"/>
</dbReference>
<comment type="similarity">
    <text evidence="2">Belongs to the ARR family. Type-B subfamily.</text>
</comment>
<dbReference type="InterPro" id="IPR001789">
    <property type="entry name" value="Sig_transdc_resp-reg_receiver"/>
</dbReference>
<keyword evidence="3 11" id="KW-0597">Phosphoprotein</keyword>
<evidence type="ECO:0000256" key="11">
    <source>
        <dbReference type="PROSITE-ProRule" id="PRU00169"/>
    </source>
</evidence>
<dbReference type="FunFam" id="3.40.50.2300:FF:000408">
    <property type="entry name" value="Two-component response regulator"/>
    <property type="match status" value="1"/>
</dbReference>
<feature type="domain" description="Response regulatory" evidence="13">
    <location>
        <begin position="115"/>
        <end position="230"/>
    </location>
</feature>
<dbReference type="AlphaFoldDB" id="A0A6A3CNJ6"/>
<dbReference type="InterPro" id="IPR009057">
    <property type="entry name" value="Homeodomain-like_sf"/>
</dbReference>
<dbReference type="CDD" id="cd17584">
    <property type="entry name" value="REC_typeB_ARR-like"/>
    <property type="match status" value="1"/>
</dbReference>
<protein>
    <submittedName>
        <fullName evidence="15">Two-component response regulator ARR14</fullName>
    </submittedName>
</protein>
<reference evidence="15" key="1">
    <citation type="submission" date="2019-09" db="EMBL/GenBank/DDBJ databases">
        <title>Draft genome information of white flower Hibiscus syriacus.</title>
        <authorList>
            <person name="Kim Y.-M."/>
        </authorList>
    </citation>
    <scope>NUCLEOTIDE SEQUENCE [LARGE SCALE GENOMIC DNA]</scope>
    <source>
        <strain evidence="15">YM2019G1</strain>
    </source>
</reference>
<dbReference type="InterPro" id="IPR006447">
    <property type="entry name" value="Myb_dom_plants"/>
</dbReference>
<dbReference type="GO" id="GO:0000160">
    <property type="term" value="P:phosphorelay signal transduction system"/>
    <property type="evidence" value="ECO:0007669"/>
    <property type="project" value="UniProtKB-KW"/>
</dbReference>
<name>A0A6A3CNJ6_HIBSY</name>
<keyword evidence="9" id="KW-0804">Transcription</keyword>
<evidence type="ECO:0000256" key="2">
    <source>
        <dbReference type="ARBA" id="ARBA00006015"/>
    </source>
</evidence>
<dbReference type="PROSITE" id="PS51294">
    <property type="entry name" value="HTH_MYB"/>
    <property type="match status" value="1"/>
</dbReference>
<dbReference type="InterPro" id="IPR017930">
    <property type="entry name" value="Myb_dom"/>
</dbReference>
<dbReference type="InterPro" id="IPR011006">
    <property type="entry name" value="CheY-like_superfamily"/>
</dbReference>
<keyword evidence="10" id="KW-0539">Nucleus</keyword>
<dbReference type="PANTHER" id="PTHR43874:SF123">
    <property type="entry name" value="TWO-COMPONENT RESPONSE REGULATOR ARR14"/>
    <property type="match status" value="1"/>
</dbReference>